<dbReference type="GO" id="GO:0007166">
    <property type="term" value="P:cell surface receptor signaling pathway"/>
    <property type="evidence" value="ECO:0007669"/>
    <property type="project" value="InterPro"/>
</dbReference>
<dbReference type="InterPro" id="IPR003599">
    <property type="entry name" value="Ig_sub"/>
</dbReference>
<evidence type="ECO:0000256" key="3">
    <source>
        <dbReference type="ARBA" id="ARBA00022692"/>
    </source>
</evidence>
<reference evidence="13" key="2">
    <citation type="journal article" date="2021" name="Genome Biol. Evol.">
        <title>Developing a high-quality reference genome for a parasitic bivalve with doubly uniparental inheritance (Bivalvia: Unionida).</title>
        <authorList>
            <person name="Smith C.H."/>
        </authorList>
    </citation>
    <scope>NUCLEOTIDE SEQUENCE</scope>
    <source>
        <strain evidence="13">CHS0354</strain>
        <tissue evidence="13">Mantle</tissue>
    </source>
</reference>
<dbReference type="SMART" id="SM00409">
    <property type="entry name" value="IG"/>
    <property type="match status" value="5"/>
</dbReference>
<proteinExistence type="inferred from homology"/>
<dbReference type="InterPro" id="IPR000832">
    <property type="entry name" value="GPCR_2_secretin-like"/>
</dbReference>
<dbReference type="Pfam" id="PF13927">
    <property type="entry name" value="Ig_3"/>
    <property type="match status" value="2"/>
</dbReference>
<dbReference type="PROSITE" id="PS50261">
    <property type="entry name" value="G_PROTEIN_RECEP_F2_4"/>
    <property type="match status" value="1"/>
</dbReference>
<feature type="domain" description="GAIN-B" evidence="10">
    <location>
        <begin position="704"/>
        <end position="863"/>
    </location>
</feature>
<dbReference type="InterPro" id="IPR017981">
    <property type="entry name" value="GPCR_2-like_7TM"/>
</dbReference>
<protein>
    <submittedName>
        <fullName evidence="13">Uncharacterized protein</fullName>
    </submittedName>
</protein>
<keyword evidence="6" id="KW-1015">Disulfide bond</keyword>
<dbReference type="SMART" id="SM00408">
    <property type="entry name" value="IGc2"/>
    <property type="match status" value="5"/>
</dbReference>
<reference evidence="13" key="1">
    <citation type="journal article" date="2021" name="Genome Biol. Evol.">
        <title>A High-Quality Reference Genome for a Parasitic Bivalve with Doubly Uniparental Inheritance (Bivalvia: Unionida).</title>
        <authorList>
            <person name="Smith C.H."/>
        </authorList>
    </citation>
    <scope>NUCLEOTIDE SEQUENCE</scope>
    <source>
        <strain evidence="13">CHS0354</strain>
    </source>
</reference>
<feature type="region of interest" description="Disordered" evidence="7">
    <location>
        <begin position="1134"/>
        <end position="1163"/>
    </location>
</feature>
<dbReference type="GO" id="GO:0004930">
    <property type="term" value="F:G protein-coupled receptor activity"/>
    <property type="evidence" value="ECO:0007669"/>
    <property type="project" value="InterPro"/>
</dbReference>
<dbReference type="CDD" id="cd15040">
    <property type="entry name" value="7tmB2_Adhesion"/>
    <property type="match status" value="1"/>
</dbReference>
<sequence length="1163" mass="126886">MLVDIASILYVFLSCGIPTVEAQDKPTVSAPTTSLTGNAGSNITIKATVTGSVISSVMWTFNGSSLTNDGVSGRFSWTNQNYTGPVDLIIRNLVLSDMGTYVCTVRNAAGSNELTIRLTINAVPVVAVSPNPVTGYVGQNVTINCLIMQVISIYSITIWWYQNSTAISKGSTFIWSDTATPNLQISNLDATQHQGIYRCTATSSIGTGYDETTLTVITRPLVTIGLTTVSGFSGQDIKVNCTVTSSESVTVTWYVNNTALTNAVTSPGSRFSWQNSLVPILTISRTVVSDTGMYRCQAQNSYGTGSATVQLSVEAPPVISISQQSYQVDEGKSVTLNVLVNSAATVSWSRNGNLITPGQNGYNLFSTNSPNLVIVNSSVSHAGTYIFTASNTGGSSQSPSITLSVTAVPVVTVSPKPVTGYVGQSVTINCILTQVTSTSNITILWYRNGIAVSKGGTYTWLDTMTPNLQISNLDPTQHPGTYRCAGTSSAGTGYDQTTLSVIVACHTLELNETNSSMPIIIPFTRINLTGYSWNRCYPGSHARASALCLDDYDTGARWSNVTFAKDCKEAPNLENSRQSLLLRNLSKTLVDINNVNQVISDTAILTSAHDSLKNADVIYTARILENVQQISSLPSNAIKDVIKVANNMLELDPGIIQSAQQISSAANRILRAVDDLTKNTDMLGQKSRRIIQPYVAAEIWEQTEPNIIGLELIQGESKRIENGSLNTLKTPPDNLQMTDAAIYIDPRLIQGSSSHLAMHVYWDNKMFTDYSGRYETISRIAAARLSTNGNSIVDLVDKTATAIFLPFKEHMNIVCGYWNYTGNENAGGWSTEGCIHSVDTGRHICKCNHLTNFAVLIDLQPDRSISNADKLALGIITKIGLGLSIVGLGLTILSFLIFRNLRKSHGQKTLVCLCFAMLGSAILFLVGIDRTETYGGCITVSVLLHYFILASFMWMLIEGILQYLRFVKVLGTYIPKFMIKTSIPAWGTPLIPVIVLLAVDYNLYFGGRGYCWMQLYPLYWAFILPIGLILVANFIVFILVIVNLCRRVRGMQVNQSDYKVTVMKFQAGLAVFVLLGLTWVFGFLAVEDARVSFMYVFAFLNAFQGFFVFLLFTAREKQVRQSWARLCCKKKSVKTSTSDSRGKKYSIPLSQSTNLSDERSGHA</sequence>
<dbReference type="Gene3D" id="1.20.1070.10">
    <property type="entry name" value="Rhodopsin 7-helix transmembrane proteins"/>
    <property type="match status" value="1"/>
</dbReference>
<feature type="signal peptide" evidence="9">
    <location>
        <begin position="1"/>
        <end position="22"/>
    </location>
</feature>
<dbReference type="InterPro" id="IPR003598">
    <property type="entry name" value="Ig_sub2"/>
</dbReference>
<dbReference type="InterPro" id="IPR000203">
    <property type="entry name" value="GPS"/>
</dbReference>
<evidence type="ECO:0000256" key="2">
    <source>
        <dbReference type="ARBA" id="ARBA00007343"/>
    </source>
</evidence>
<dbReference type="PROSITE" id="PS50221">
    <property type="entry name" value="GAIN_B"/>
    <property type="match status" value="1"/>
</dbReference>
<dbReference type="InterPro" id="IPR007110">
    <property type="entry name" value="Ig-like_dom"/>
</dbReference>
<dbReference type="InterPro" id="IPR053066">
    <property type="entry name" value="ADGR_G7"/>
</dbReference>
<evidence type="ECO:0000256" key="6">
    <source>
        <dbReference type="ARBA" id="ARBA00023157"/>
    </source>
</evidence>
<feature type="chain" id="PRO_5041957427" evidence="9">
    <location>
        <begin position="23"/>
        <end position="1163"/>
    </location>
</feature>
<dbReference type="Pfam" id="PF01825">
    <property type="entry name" value="GPS"/>
    <property type="match status" value="1"/>
</dbReference>
<evidence type="ECO:0000256" key="8">
    <source>
        <dbReference type="SAM" id="Phobius"/>
    </source>
</evidence>
<feature type="domain" description="Ig-like" evidence="12">
    <location>
        <begin position="316"/>
        <end position="404"/>
    </location>
</feature>
<dbReference type="Gene3D" id="2.60.40.10">
    <property type="entry name" value="Immunoglobulins"/>
    <property type="match status" value="5"/>
</dbReference>
<dbReference type="InterPro" id="IPR036179">
    <property type="entry name" value="Ig-like_dom_sf"/>
</dbReference>
<keyword evidence="14" id="KW-1185">Reference proteome</keyword>
<feature type="domain" description="Ig-like" evidence="12">
    <location>
        <begin position="124"/>
        <end position="215"/>
    </location>
</feature>
<dbReference type="SMART" id="SM00303">
    <property type="entry name" value="GPS"/>
    <property type="match status" value="1"/>
</dbReference>
<feature type="transmembrane region" description="Helical" evidence="8">
    <location>
        <begin position="1019"/>
        <end position="1044"/>
    </location>
</feature>
<accession>A0AAE0VHV4</accession>
<dbReference type="InterPro" id="IPR013783">
    <property type="entry name" value="Ig-like_fold"/>
</dbReference>
<dbReference type="GO" id="GO:0016020">
    <property type="term" value="C:membrane"/>
    <property type="evidence" value="ECO:0007669"/>
    <property type="project" value="UniProtKB-SubCell"/>
</dbReference>
<dbReference type="Gene3D" id="2.60.220.50">
    <property type="match status" value="1"/>
</dbReference>
<evidence type="ECO:0000313" key="14">
    <source>
        <dbReference type="Proteomes" id="UP001195483"/>
    </source>
</evidence>
<dbReference type="SUPFAM" id="SSF48726">
    <property type="entry name" value="Immunoglobulin"/>
    <property type="match status" value="5"/>
</dbReference>
<name>A0AAE0VHV4_9BIVA</name>
<dbReference type="AlphaFoldDB" id="A0AAE0VHV4"/>
<feature type="domain" description="G-protein coupled receptors family 2 profile 2" evidence="11">
    <location>
        <begin position="873"/>
        <end position="1116"/>
    </location>
</feature>
<feature type="domain" description="Ig-like" evidence="12">
    <location>
        <begin position="409"/>
        <end position="500"/>
    </location>
</feature>
<feature type="transmembrane region" description="Helical" evidence="8">
    <location>
        <begin position="910"/>
        <end position="927"/>
    </location>
</feature>
<gene>
    <name evidence="13" type="ORF">CHS0354_008382</name>
</gene>
<dbReference type="Pfam" id="PF00002">
    <property type="entry name" value="7tm_2"/>
    <property type="match status" value="1"/>
</dbReference>
<feature type="transmembrane region" description="Helical" evidence="8">
    <location>
        <begin position="1092"/>
        <end position="1112"/>
    </location>
</feature>
<evidence type="ECO:0000259" key="12">
    <source>
        <dbReference type="PROSITE" id="PS50835"/>
    </source>
</evidence>
<evidence type="ECO:0000259" key="10">
    <source>
        <dbReference type="PROSITE" id="PS50221"/>
    </source>
</evidence>
<feature type="transmembrane region" description="Helical" evidence="8">
    <location>
        <begin position="933"/>
        <end position="957"/>
    </location>
</feature>
<dbReference type="Pfam" id="PF00047">
    <property type="entry name" value="ig"/>
    <property type="match status" value="1"/>
</dbReference>
<comment type="subcellular location">
    <subcellularLocation>
        <location evidence="1">Membrane</location>
        <topology evidence="1">Multi-pass membrane protein</topology>
    </subcellularLocation>
</comment>
<keyword evidence="4 8" id="KW-1133">Transmembrane helix</keyword>
<dbReference type="PANTHER" id="PTHR47767">
    <property type="entry name" value="ADHESION G PROTEIN-COUPLED RECEPTOR G7"/>
    <property type="match status" value="1"/>
</dbReference>
<dbReference type="SUPFAM" id="SSF81321">
    <property type="entry name" value="Family A G protein-coupled receptor-like"/>
    <property type="match status" value="1"/>
</dbReference>
<evidence type="ECO:0000256" key="5">
    <source>
        <dbReference type="ARBA" id="ARBA00023136"/>
    </source>
</evidence>
<dbReference type="InterPro" id="IPR013151">
    <property type="entry name" value="Immunoglobulin_dom"/>
</dbReference>
<dbReference type="Pfam" id="PF26588">
    <property type="entry name" value="GAIN_ADGRA3"/>
    <property type="match status" value="1"/>
</dbReference>
<dbReference type="PROSITE" id="PS50835">
    <property type="entry name" value="IG_LIKE"/>
    <property type="match status" value="5"/>
</dbReference>
<evidence type="ECO:0000256" key="7">
    <source>
        <dbReference type="SAM" id="MobiDB-lite"/>
    </source>
</evidence>
<dbReference type="Pfam" id="PF07679">
    <property type="entry name" value="I-set"/>
    <property type="match status" value="2"/>
</dbReference>
<dbReference type="EMBL" id="JAEAOA010000557">
    <property type="protein sequence ID" value="KAK3577290.1"/>
    <property type="molecule type" value="Genomic_DNA"/>
</dbReference>
<comment type="similarity">
    <text evidence="2">Belongs to the G-protein coupled receptor 2 family. Adhesion G-protein coupled receptor (ADGR) subfamily.</text>
</comment>
<dbReference type="InterPro" id="IPR046338">
    <property type="entry name" value="GAIN_dom_sf"/>
</dbReference>
<dbReference type="InterPro" id="IPR057244">
    <property type="entry name" value="GAIN_B"/>
</dbReference>
<dbReference type="InterPro" id="IPR058808">
    <property type="entry name" value="GAIN_ADGRA2/3"/>
</dbReference>
<feature type="domain" description="Ig-like" evidence="12">
    <location>
        <begin position="26"/>
        <end position="119"/>
    </location>
</feature>
<keyword evidence="9" id="KW-0732">Signal</keyword>
<reference evidence="13" key="3">
    <citation type="submission" date="2023-05" db="EMBL/GenBank/DDBJ databases">
        <authorList>
            <person name="Smith C.H."/>
        </authorList>
    </citation>
    <scope>NUCLEOTIDE SEQUENCE</scope>
    <source>
        <strain evidence="13">CHS0354</strain>
        <tissue evidence="13">Mantle</tissue>
    </source>
</reference>
<evidence type="ECO:0000256" key="4">
    <source>
        <dbReference type="ARBA" id="ARBA00022989"/>
    </source>
</evidence>
<feature type="transmembrane region" description="Helical" evidence="8">
    <location>
        <begin position="871"/>
        <end position="898"/>
    </location>
</feature>
<comment type="caution">
    <text evidence="13">The sequence shown here is derived from an EMBL/GenBank/DDBJ whole genome shotgun (WGS) entry which is preliminary data.</text>
</comment>
<evidence type="ECO:0000256" key="1">
    <source>
        <dbReference type="ARBA" id="ARBA00004141"/>
    </source>
</evidence>
<feature type="domain" description="Ig-like" evidence="12">
    <location>
        <begin position="220"/>
        <end position="312"/>
    </location>
</feature>
<keyword evidence="5 8" id="KW-0472">Membrane</keyword>
<feature type="transmembrane region" description="Helical" evidence="8">
    <location>
        <begin position="977"/>
        <end position="999"/>
    </location>
</feature>
<dbReference type="PRINTS" id="PR00249">
    <property type="entry name" value="GPCRSECRETIN"/>
</dbReference>
<evidence type="ECO:0000256" key="9">
    <source>
        <dbReference type="SAM" id="SignalP"/>
    </source>
</evidence>
<evidence type="ECO:0000259" key="11">
    <source>
        <dbReference type="PROSITE" id="PS50261"/>
    </source>
</evidence>
<dbReference type="Proteomes" id="UP001195483">
    <property type="component" value="Unassembled WGS sequence"/>
</dbReference>
<dbReference type="CDD" id="cd00096">
    <property type="entry name" value="Ig"/>
    <property type="match status" value="1"/>
</dbReference>
<evidence type="ECO:0000313" key="13">
    <source>
        <dbReference type="EMBL" id="KAK3577290.1"/>
    </source>
</evidence>
<dbReference type="InterPro" id="IPR013098">
    <property type="entry name" value="Ig_I-set"/>
</dbReference>
<organism evidence="13 14">
    <name type="scientific">Potamilus streckersoni</name>
    <dbReference type="NCBI Taxonomy" id="2493646"/>
    <lineage>
        <taxon>Eukaryota</taxon>
        <taxon>Metazoa</taxon>
        <taxon>Spiralia</taxon>
        <taxon>Lophotrochozoa</taxon>
        <taxon>Mollusca</taxon>
        <taxon>Bivalvia</taxon>
        <taxon>Autobranchia</taxon>
        <taxon>Heteroconchia</taxon>
        <taxon>Palaeoheterodonta</taxon>
        <taxon>Unionida</taxon>
        <taxon>Unionoidea</taxon>
        <taxon>Unionidae</taxon>
        <taxon>Ambleminae</taxon>
        <taxon>Lampsilini</taxon>
        <taxon>Potamilus</taxon>
    </lineage>
</organism>
<keyword evidence="3 8" id="KW-0812">Transmembrane</keyword>
<feature type="transmembrane region" description="Helical" evidence="8">
    <location>
        <begin position="1065"/>
        <end position="1086"/>
    </location>
</feature>